<evidence type="ECO:0000313" key="6">
    <source>
        <dbReference type="Proteomes" id="UP000215902"/>
    </source>
</evidence>
<evidence type="ECO:0000313" key="4">
    <source>
        <dbReference type="EMBL" id="PAA66784.1"/>
    </source>
</evidence>
<keyword evidence="3" id="KW-0732">Signal</keyword>
<reference evidence="4 6" key="1">
    <citation type="submission" date="2017-06" db="EMBL/GenBank/DDBJ databases">
        <title>A platform for efficient transgenesis in Macrostomum lignano, a flatworm model organism for stem cell research.</title>
        <authorList>
            <person name="Berezikov E."/>
        </authorList>
    </citation>
    <scope>NUCLEOTIDE SEQUENCE [LARGE SCALE GENOMIC DNA]</scope>
    <source>
        <strain evidence="4">DV1</strain>
        <tissue evidence="4">Whole organism</tissue>
    </source>
</reference>
<keyword evidence="2" id="KW-1133">Transmembrane helix</keyword>
<feature type="signal peptide" evidence="3">
    <location>
        <begin position="1"/>
        <end position="21"/>
    </location>
</feature>
<evidence type="ECO:0008006" key="7">
    <source>
        <dbReference type="Google" id="ProtNLM"/>
    </source>
</evidence>
<feature type="region of interest" description="Disordered" evidence="1">
    <location>
        <begin position="601"/>
        <end position="621"/>
    </location>
</feature>
<dbReference type="EMBL" id="NIVC01001532">
    <property type="protein sequence ID" value="PAA66784.1"/>
    <property type="molecule type" value="Genomic_DNA"/>
</dbReference>
<protein>
    <recommendedName>
        <fullName evidence="7">LRRCT domain-containing protein</fullName>
    </recommendedName>
</protein>
<evidence type="ECO:0000256" key="3">
    <source>
        <dbReference type="SAM" id="SignalP"/>
    </source>
</evidence>
<evidence type="ECO:0000256" key="2">
    <source>
        <dbReference type="SAM" id="Phobius"/>
    </source>
</evidence>
<organism evidence="4 6">
    <name type="scientific">Macrostomum lignano</name>
    <dbReference type="NCBI Taxonomy" id="282301"/>
    <lineage>
        <taxon>Eukaryota</taxon>
        <taxon>Metazoa</taxon>
        <taxon>Spiralia</taxon>
        <taxon>Lophotrochozoa</taxon>
        <taxon>Platyhelminthes</taxon>
        <taxon>Rhabditophora</taxon>
        <taxon>Macrostomorpha</taxon>
        <taxon>Macrostomida</taxon>
        <taxon>Macrostomidae</taxon>
        <taxon>Macrostomum</taxon>
    </lineage>
</organism>
<keyword evidence="2" id="KW-0472">Membrane</keyword>
<name>A0A267F0N7_9PLAT</name>
<proteinExistence type="predicted"/>
<evidence type="ECO:0000256" key="1">
    <source>
        <dbReference type="SAM" id="MobiDB-lite"/>
    </source>
</evidence>
<feature type="transmembrane region" description="Helical" evidence="2">
    <location>
        <begin position="552"/>
        <end position="575"/>
    </location>
</feature>
<sequence length="651" mass="70762">MTVKAFSPLLLFLLRLLPVLSVSIDSGLTGAGASIPVYPHNVTNIDLSNQGLVGRLLLIFHSEDLTDGAATTTRSPNFDWRQVNIALLNLSGNPQLTSFSVDVASGKRMDGLYIGELDIGGTQLAPLPGRLFQPAQTASSDELLISIRMLTANGTAVSEPLDLTEATDYMYSLRVETFSITGWKLVNENQLPASITSHRANSCASKRFNSIYVTGLVSRDGVDLVGVAGSSSQLAVSDTIDFSDNRLRTLANVTFNARRTDLSGNRLVDLPNVFFRPGSVCRAVVTGSPTLLLRRNQLSPKALDRLAGQRFSGLDLAENSNLLKASESETLSQIYVSELLDLSGLWGGDAELSTLLTRFRLFDPSAALDLSSRRFRLSLADNWLPNLAAAAELVDRFLRNSDGNNRSVHLDISGNPRLVHLNLSELPENLLASVTIRRLQHLHSASIRIEGDAAAASMERLRRRGQRPTIDDLVGLLFQRGTALRLDAQSSDCCLRADASELVCSFETSLQSSSPIHRRSRLGTVFCYDEKDSANGYGYGYGHLPYPPELPLLFSCVVLGIALLLGVVTGVAFFYARRRSRGKYAVYSVYDMQQKLKSLQQQQQQQPHQLASVGRSHPSGVGPTGKPVLLKAVSVVQLPTDSSVATNATHL</sequence>
<evidence type="ECO:0000313" key="5">
    <source>
        <dbReference type="EMBL" id="PAA78743.1"/>
    </source>
</evidence>
<comment type="caution">
    <text evidence="4">The sequence shown here is derived from an EMBL/GenBank/DDBJ whole genome shotgun (WGS) entry which is preliminary data.</text>
</comment>
<dbReference type="AlphaFoldDB" id="A0A267F0N7"/>
<gene>
    <name evidence="4" type="ORF">BOX15_Mlig028986g1</name>
    <name evidence="5" type="ORF">BOX15_Mlig028986g3</name>
</gene>
<keyword evidence="2" id="KW-0812">Transmembrane</keyword>
<dbReference type="Proteomes" id="UP000215902">
    <property type="component" value="Unassembled WGS sequence"/>
</dbReference>
<dbReference type="EMBL" id="NIVC01000667">
    <property type="protein sequence ID" value="PAA78743.1"/>
    <property type="molecule type" value="Genomic_DNA"/>
</dbReference>
<feature type="chain" id="PRO_5011916072" description="LRRCT domain-containing protein" evidence="3">
    <location>
        <begin position="22"/>
        <end position="651"/>
    </location>
</feature>
<accession>A0A267F0N7</accession>
<keyword evidence="6" id="KW-1185">Reference proteome</keyword>